<gene>
    <name evidence="4" type="ORF">EV191_103302</name>
</gene>
<sequence>MSTPDAEAARTADQPEGAEQDNQARARLMICLLSVLLGAGYLLMALDVPRGSIERPGPGVFPLLAGGLAVFAGLLVSWESRGAIGSLRDWRWSDRTAALRWLLFTGSVLVGIVLMPLFGFSVGAFVPALTVLRLTAQLGWIKAVLGAAAIAVLTHLAFVELFAIQLPPFPLIGG</sequence>
<evidence type="ECO:0000259" key="3">
    <source>
        <dbReference type="Pfam" id="PF07331"/>
    </source>
</evidence>
<feature type="transmembrane region" description="Helical" evidence="2">
    <location>
        <begin position="60"/>
        <end position="78"/>
    </location>
</feature>
<keyword evidence="2" id="KW-1133">Transmembrane helix</keyword>
<evidence type="ECO:0000313" key="5">
    <source>
        <dbReference type="Proteomes" id="UP000294911"/>
    </source>
</evidence>
<keyword evidence="2" id="KW-0472">Membrane</keyword>
<keyword evidence="5" id="KW-1185">Reference proteome</keyword>
<feature type="transmembrane region" description="Helical" evidence="2">
    <location>
        <begin position="98"/>
        <end position="131"/>
    </location>
</feature>
<organism evidence="4 5">
    <name type="scientific">Tamaricihabitans halophyticus</name>
    <dbReference type="NCBI Taxonomy" id="1262583"/>
    <lineage>
        <taxon>Bacteria</taxon>
        <taxon>Bacillati</taxon>
        <taxon>Actinomycetota</taxon>
        <taxon>Actinomycetes</taxon>
        <taxon>Pseudonocardiales</taxon>
        <taxon>Pseudonocardiaceae</taxon>
        <taxon>Tamaricihabitans</taxon>
    </lineage>
</organism>
<dbReference type="Proteomes" id="UP000294911">
    <property type="component" value="Unassembled WGS sequence"/>
</dbReference>
<dbReference type="RefSeq" id="WP_132877010.1">
    <property type="nucleotide sequence ID" value="NZ_SLXQ01000003.1"/>
</dbReference>
<accession>A0A4R2QYW0</accession>
<protein>
    <submittedName>
        <fullName evidence="4">Tripartite tricarboxylate transporter TctB family protein</fullName>
    </submittedName>
</protein>
<evidence type="ECO:0000313" key="4">
    <source>
        <dbReference type="EMBL" id="TCP54258.1"/>
    </source>
</evidence>
<dbReference type="AlphaFoldDB" id="A0A4R2QYW0"/>
<dbReference type="Pfam" id="PF07331">
    <property type="entry name" value="TctB"/>
    <property type="match status" value="1"/>
</dbReference>
<reference evidence="4 5" key="1">
    <citation type="submission" date="2019-03" db="EMBL/GenBank/DDBJ databases">
        <title>Genomic Encyclopedia of Type Strains, Phase IV (KMG-IV): sequencing the most valuable type-strain genomes for metagenomic binning, comparative biology and taxonomic classification.</title>
        <authorList>
            <person name="Goeker M."/>
        </authorList>
    </citation>
    <scope>NUCLEOTIDE SEQUENCE [LARGE SCALE GENOMIC DNA]</scope>
    <source>
        <strain evidence="4 5">DSM 45765</strain>
    </source>
</reference>
<name>A0A4R2QYW0_9PSEU</name>
<feature type="domain" description="DUF1468" evidence="3">
    <location>
        <begin position="30"/>
        <end position="167"/>
    </location>
</feature>
<feature type="region of interest" description="Disordered" evidence="1">
    <location>
        <begin position="1"/>
        <end position="20"/>
    </location>
</feature>
<feature type="transmembrane region" description="Helical" evidence="2">
    <location>
        <begin position="26"/>
        <end position="48"/>
    </location>
</feature>
<keyword evidence="2" id="KW-0812">Transmembrane</keyword>
<proteinExistence type="predicted"/>
<dbReference type="InterPro" id="IPR009936">
    <property type="entry name" value="DUF1468"/>
</dbReference>
<evidence type="ECO:0000256" key="1">
    <source>
        <dbReference type="SAM" id="MobiDB-lite"/>
    </source>
</evidence>
<dbReference type="EMBL" id="SLXQ01000003">
    <property type="protein sequence ID" value="TCP54258.1"/>
    <property type="molecule type" value="Genomic_DNA"/>
</dbReference>
<evidence type="ECO:0000256" key="2">
    <source>
        <dbReference type="SAM" id="Phobius"/>
    </source>
</evidence>
<comment type="caution">
    <text evidence="4">The sequence shown here is derived from an EMBL/GenBank/DDBJ whole genome shotgun (WGS) entry which is preliminary data.</text>
</comment>
<feature type="transmembrane region" description="Helical" evidence="2">
    <location>
        <begin position="143"/>
        <end position="164"/>
    </location>
</feature>